<dbReference type="InterPro" id="IPR039430">
    <property type="entry name" value="Thymidylate_kin-like_dom"/>
</dbReference>
<keyword evidence="8 10" id="KW-0067">ATP-binding</keyword>
<comment type="catalytic activity">
    <reaction evidence="9 10">
        <text>dTMP + ATP = dTDP + ADP</text>
        <dbReference type="Rhea" id="RHEA:13517"/>
        <dbReference type="ChEBI" id="CHEBI:30616"/>
        <dbReference type="ChEBI" id="CHEBI:58369"/>
        <dbReference type="ChEBI" id="CHEBI:63528"/>
        <dbReference type="ChEBI" id="CHEBI:456216"/>
        <dbReference type="EC" id="2.7.4.9"/>
    </reaction>
</comment>
<dbReference type="GO" id="GO:0006233">
    <property type="term" value="P:dTDP biosynthetic process"/>
    <property type="evidence" value="ECO:0007669"/>
    <property type="project" value="InterPro"/>
</dbReference>
<dbReference type="HAMAP" id="MF_00165">
    <property type="entry name" value="Thymidylate_kinase"/>
    <property type="match status" value="1"/>
</dbReference>
<dbReference type="EMBL" id="ADGQ01000043">
    <property type="protein sequence ID" value="EFM64860.1"/>
    <property type="molecule type" value="Genomic_DNA"/>
</dbReference>
<dbReference type="Gene3D" id="3.40.50.300">
    <property type="entry name" value="P-loop containing nucleotide triphosphate hydrolases"/>
    <property type="match status" value="1"/>
</dbReference>
<name>E0E2L6_9FIRM</name>
<comment type="function">
    <text evidence="10">Phosphorylation of dTMP to form dTDP in both de novo and salvage pathways of dTTP synthesis.</text>
</comment>
<evidence type="ECO:0000256" key="1">
    <source>
        <dbReference type="ARBA" id="ARBA00009776"/>
    </source>
</evidence>
<evidence type="ECO:0000256" key="7">
    <source>
        <dbReference type="ARBA" id="ARBA00022777"/>
    </source>
</evidence>
<evidence type="ECO:0000256" key="5">
    <source>
        <dbReference type="ARBA" id="ARBA00022727"/>
    </source>
</evidence>
<dbReference type="GO" id="GO:0005829">
    <property type="term" value="C:cytosol"/>
    <property type="evidence" value="ECO:0007669"/>
    <property type="project" value="TreeGrafter"/>
</dbReference>
<dbReference type="AlphaFoldDB" id="E0E2L6"/>
<dbReference type="Pfam" id="PF02223">
    <property type="entry name" value="Thymidylate_kin"/>
    <property type="match status" value="1"/>
</dbReference>
<comment type="caution">
    <text evidence="12">The sequence shown here is derived from an EMBL/GenBank/DDBJ whole genome shotgun (WGS) entry which is preliminary data.</text>
</comment>
<proteinExistence type="inferred from homology"/>
<evidence type="ECO:0000256" key="3">
    <source>
        <dbReference type="ARBA" id="ARBA00017144"/>
    </source>
</evidence>
<dbReference type="STRING" id="596315.HMPREF0634_0003"/>
<gene>
    <name evidence="10" type="primary">tmk</name>
    <name evidence="12" type="ORF">HMPREF0634_0003</name>
</gene>
<evidence type="ECO:0000256" key="6">
    <source>
        <dbReference type="ARBA" id="ARBA00022741"/>
    </source>
</evidence>
<dbReference type="OrthoDB" id="9774907at2"/>
<dbReference type="RefSeq" id="WP_007789186.1">
    <property type="nucleotide sequence ID" value="NZ_ADGQ01000043.1"/>
</dbReference>
<evidence type="ECO:0000256" key="2">
    <source>
        <dbReference type="ARBA" id="ARBA00012980"/>
    </source>
</evidence>
<organism evidence="12 13">
    <name type="scientific">Peptostreptococcus stomatis DSM 17678</name>
    <dbReference type="NCBI Taxonomy" id="596315"/>
    <lineage>
        <taxon>Bacteria</taxon>
        <taxon>Bacillati</taxon>
        <taxon>Bacillota</taxon>
        <taxon>Clostridia</taxon>
        <taxon>Peptostreptococcales</taxon>
        <taxon>Peptostreptococcaceae</taxon>
        <taxon>Peptostreptococcus</taxon>
    </lineage>
</organism>
<evidence type="ECO:0000256" key="10">
    <source>
        <dbReference type="HAMAP-Rule" id="MF_00165"/>
    </source>
</evidence>
<dbReference type="GO" id="GO:0005524">
    <property type="term" value="F:ATP binding"/>
    <property type="evidence" value="ECO:0007669"/>
    <property type="project" value="UniProtKB-UniRule"/>
</dbReference>
<accession>E0E2L6</accession>
<dbReference type="InterPro" id="IPR027417">
    <property type="entry name" value="P-loop_NTPase"/>
</dbReference>
<dbReference type="Proteomes" id="UP000003244">
    <property type="component" value="Unassembled WGS sequence"/>
</dbReference>
<dbReference type="EC" id="2.7.4.9" evidence="2 10"/>
<reference evidence="12 13" key="1">
    <citation type="submission" date="2010-08" db="EMBL/GenBank/DDBJ databases">
        <authorList>
            <person name="Harkins D.M."/>
            <person name="Madupu R."/>
            <person name="Durkin A.S."/>
            <person name="Torralba M."/>
            <person name="Methe B."/>
            <person name="Sutton G.G."/>
            <person name="Nelson K.E."/>
        </authorList>
    </citation>
    <scope>NUCLEOTIDE SEQUENCE [LARGE SCALE GENOMIC DNA]</scope>
    <source>
        <strain evidence="12 13">DSM 17678</strain>
    </source>
</reference>
<dbReference type="InterPro" id="IPR018094">
    <property type="entry name" value="Thymidylate_kinase"/>
</dbReference>
<evidence type="ECO:0000256" key="9">
    <source>
        <dbReference type="ARBA" id="ARBA00048743"/>
    </source>
</evidence>
<dbReference type="GO" id="GO:0006227">
    <property type="term" value="P:dUDP biosynthetic process"/>
    <property type="evidence" value="ECO:0007669"/>
    <property type="project" value="TreeGrafter"/>
</dbReference>
<dbReference type="GO" id="GO:0004798">
    <property type="term" value="F:dTMP kinase activity"/>
    <property type="evidence" value="ECO:0007669"/>
    <property type="project" value="UniProtKB-UniRule"/>
</dbReference>
<keyword evidence="7 10" id="KW-0418">Kinase</keyword>
<dbReference type="PANTHER" id="PTHR10344">
    <property type="entry name" value="THYMIDYLATE KINASE"/>
    <property type="match status" value="1"/>
</dbReference>
<keyword evidence="4 10" id="KW-0808">Transferase</keyword>
<dbReference type="CDD" id="cd01672">
    <property type="entry name" value="TMPK"/>
    <property type="match status" value="1"/>
</dbReference>
<evidence type="ECO:0000256" key="4">
    <source>
        <dbReference type="ARBA" id="ARBA00022679"/>
    </source>
</evidence>
<dbReference type="PANTHER" id="PTHR10344:SF4">
    <property type="entry name" value="UMP-CMP KINASE 2, MITOCHONDRIAL"/>
    <property type="match status" value="1"/>
</dbReference>
<sequence>MQGSVFVIESGTDGSGKATQTKLLYDRLKADGYKVIKVSYPNYDSDSSALVKMYLRGDFGKKADDVDAYIASTFYAADRYASYKTEWEDFYQEGGIVIADRYTTSNMVHQASKMDDIEERASFLDWLDQYEYGLYKLPRPREVYFLDVPVDVSQDLIRDRKNKFTNESQKDIHESDKDYLVKTYENSKFVADKYQWHIVKCIDQDRNMRSVDQIHEEIYTRVISAIESKKKDL</sequence>
<comment type="similarity">
    <text evidence="1 10">Belongs to the thymidylate kinase family.</text>
</comment>
<dbReference type="SUPFAM" id="SSF52540">
    <property type="entry name" value="P-loop containing nucleoside triphosphate hydrolases"/>
    <property type="match status" value="1"/>
</dbReference>
<evidence type="ECO:0000259" key="11">
    <source>
        <dbReference type="Pfam" id="PF02223"/>
    </source>
</evidence>
<evidence type="ECO:0000313" key="13">
    <source>
        <dbReference type="Proteomes" id="UP000003244"/>
    </source>
</evidence>
<protein>
    <recommendedName>
        <fullName evidence="3 10">Thymidylate kinase</fullName>
        <ecNumber evidence="2 10">2.7.4.9</ecNumber>
    </recommendedName>
    <alternativeName>
        <fullName evidence="10">dTMP kinase</fullName>
    </alternativeName>
</protein>
<dbReference type="GO" id="GO:0006235">
    <property type="term" value="P:dTTP biosynthetic process"/>
    <property type="evidence" value="ECO:0007669"/>
    <property type="project" value="UniProtKB-UniRule"/>
</dbReference>
<keyword evidence="13" id="KW-1185">Reference proteome</keyword>
<dbReference type="FunFam" id="3.40.50.300:FF:002288">
    <property type="entry name" value="Probable thymidylate kinase"/>
    <property type="match status" value="1"/>
</dbReference>
<feature type="domain" description="Thymidylate kinase-like" evidence="11">
    <location>
        <begin position="11"/>
        <end position="187"/>
    </location>
</feature>
<evidence type="ECO:0000313" key="12">
    <source>
        <dbReference type="EMBL" id="EFM64860.1"/>
    </source>
</evidence>
<dbReference type="GeneID" id="84800479"/>
<dbReference type="eggNOG" id="COG0125">
    <property type="taxonomic scope" value="Bacteria"/>
</dbReference>
<comment type="caution">
    <text evidence="10">Lacks conserved residue(s) required for the propagation of feature annotation.</text>
</comment>
<keyword evidence="6 10" id="KW-0547">Nucleotide-binding</keyword>
<evidence type="ECO:0000256" key="8">
    <source>
        <dbReference type="ARBA" id="ARBA00022840"/>
    </source>
</evidence>
<keyword evidence="5 10" id="KW-0545">Nucleotide biosynthesis</keyword>